<feature type="transmembrane region" description="Helical" evidence="1">
    <location>
        <begin position="105"/>
        <end position="124"/>
    </location>
</feature>
<feature type="transmembrane region" description="Helical" evidence="1">
    <location>
        <begin position="76"/>
        <end position="99"/>
    </location>
</feature>
<evidence type="ECO:0000256" key="1">
    <source>
        <dbReference type="SAM" id="Phobius"/>
    </source>
</evidence>
<feature type="transmembrane region" description="Helical" evidence="1">
    <location>
        <begin position="50"/>
        <end position="69"/>
    </location>
</feature>
<organism evidence="2 3">
    <name type="scientific">Candidatus Falkowbacteria bacterium GW2011_GWF2_39_8</name>
    <dbReference type="NCBI Taxonomy" id="1618642"/>
    <lineage>
        <taxon>Bacteria</taxon>
        <taxon>Candidatus Falkowiibacteriota</taxon>
    </lineage>
</organism>
<reference evidence="2 3" key="1">
    <citation type="journal article" date="2015" name="Nature">
        <title>rRNA introns, odd ribosomes, and small enigmatic genomes across a large radiation of phyla.</title>
        <authorList>
            <person name="Brown C.T."/>
            <person name="Hug L.A."/>
            <person name="Thomas B.C."/>
            <person name="Sharon I."/>
            <person name="Castelle C.J."/>
            <person name="Singh A."/>
            <person name="Wilkins M.J."/>
            <person name="Williams K.H."/>
            <person name="Banfield J.F."/>
        </authorList>
    </citation>
    <scope>NUCLEOTIDE SEQUENCE [LARGE SCALE GENOMIC DNA]</scope>
</reference>
<keyword evidence="1" id="KW-0812">Transmembrane</keyword>
<gene>
    <name evidence="2" type="ORF">UT64_C0034G0012</name>
</gene>
<keyword evidence="1" id="KW-0472">Membrane</keyword>
<accession>A0A0G0Q508</accession>
<dbReference type="InterPro" id="IPR036259">
    <property type="entry name" value="MFS_trans_sf"/>
</dbReference>
<feature type="transmembrane region" description="Helical" evidence="1">
    <location>
        <begin position="219"/>
        <end position="245"/>
    </location>
</feature>
<comment type="caution">
    <text evidence="2">The sequence shown here is derived from an EMBL/GenBank/DDBJ whole genome shotgun (WGS) entry which is preliminary data.</text>
</comment>
<evidence type="ECO:0000313" key="2">
    <source>
        <dbReference type="EMBL" id="KKR32456.1"/>
    </source>
</evidence>
<proteinExistence type="predicted"/>
<dbReference type="Proteomes" id="UP000034137">
    <property type="component" value="Unassembled WGS sequence"/>
</dbReference>
<feature type="transmembrane region" description="Helical" evidence="1">
    <location>
        <begin position="23"/>
        <end position="44"/>
    </location>
</feature>
<dbReference type="SUPFAM" id="SSF103473">
    <property type="entry name" value="MFS general substrate transporter"/>
    <property type="match status" value="2"/>
</dbReference>
<feature type="transmembrane region" description="Helical" evidence="1">
    <location>
        <begin position="145"/>
        <end position="166"/>
    </location>
</feature>
<protein>
    <submittedName>
        <fullName evidence="2">Major facilitator superfamily</fullName>
    </submittedName>
</protein>
<keyword evidence="1" id="KW-1133">Transmembrane helix</keyword>
<dbReference type="AlphaFoldDB" id="A0A0G0Q508"/>
<dbReference type="EMBL" id="LBXO01000034">
    <property type="protein sequence ID" value="KKR32456.1"/>
    <property type="molecule type" value="Genomic_DNA"/>
</dbReference>
<feature type="transmembrane region" description="Helical" evidence="1">
    <location>
        <begin position="345"/>
        <end position="364"/>
    </location>
</feature>
<dbReference type="PANTHER" id="PTHR23526:SF2">
    <property type="entry name" value="MAJOR FACILITATOR SUPERFAMILY (MFS) PROFILE DOMAIN-CONTAINING PROTEIN"/>
    <property type="match status" value="1"/>
</dbReference>
<evidence type="ECO:0000313" key="3">
    <source>
        <dbReference type="Proteomes" id="UP000034137"/>
    </source>
</evidence>
<dbReference type="Gene3D" id="1.20.1250.20">
    <property type="entry name" value="MFS general substrate transporter like domains"/>
    <property type="match status" value="1"/>
</dbReference>
<feature type="transmembrane region" description="Helical" evidence="1">
    <location>
        <begin position="251"/>
        <end position="269"/>
    </location>
</feature>
<dbReference type="PANTHER" id="PTHR23526">
    <property type="entry name" value="INTEGRAL MEMBRANE TRANSPORT PROTEIN-RELATED"/>
    <property type="match status" value="1"/>
</dbReference>
<sequence length="399" mass="45292">MSLIFHHNHHVHDFFKQKELNELYISHGIMNFALGLVSVFVPVYLYTLGYSIVAILGYFFLNSLSFVLLSYVGARAVAWLGVKHSMLTSVVFLILYFIGLRQIEAYPWLFFILPIARTMEMMLYNYSFHLNFISHADRKDHGKDVTFDQTIALLAGLAAPFVGGLLAKFFGFNVLFFVGLSIIAVSVIPLFFSAESYAKLAFNKKGLYKDLWSREGRPLLFSYSGYAIESWIGLILWPIFLMIILTDTSKVGALISLPAFITLIFFYFFGKKIDQLNKNKLLSIGSILHFFGWVGRLFVQGFDSVFLVDAYKRLSERFVQIPWSAIFYDIASDGNYFKMIVQREVALNVARMIIAPVLMVAFTLDKPNNFLAAFIIAALASLLYPAISKFLSPAKETSI</sequence>
<feature type="transmembrane region" description="Helical" evidence="1">
    <location>
        <begin position="370"/>
        <end position="387"/>
    </location>
</feature>
<name>A0A0G0Q508_9BACT</name>
<dbReference type="InterPro" id="IPR052528">
    <property type="entry name" value="Sugar_transport-like"/>
</dbReference>
<feature type="transmembrane region" description="Helical" evidence="1">
    <location>
        <begin position="172"/>
        <end position="198"/>
    </location>
</feature>